<evidence type="ECO:0000313" key="3">
    <source>
        <dbReference type="EMBL" id="AEA35052.1"/>
    </source>
</evidence>
<dbReference type="Pfam" id="PF03025">
    <property type="entry name" value="Papilloma_E5"/>
    <property type="match status" value="1"/>
</dbReference>
<evidence type="ECO:0000313" key="4">
    <source>
        <dbReference type="Proteomes" id="UP000099447"/>
    </source>
</evidence>
<dbReference type="KEGG" id="vg:12218721"/>
<feature type="transmembrane region" description="Helical" evidence="2">
    <location>
        <begin position="33"/>
        <end position="52"/>
    </location>
</feature>
<name>H9LBT8_RHPV1</name>
<keyword evidence="2" id="KW-0472">Membrane</keyword>
<dbReference type="GeneID" id="12218721"/>
<sequence>ACKTATILLFVVVFLLLFLLGLVACVRVSALLLCLHIYAHVLLLMLLFWVTITSPAAAFALCVGCFLCPLFFIHLHALSVVYSRME</sequence>
<feature type="transmembrane region" description="Helical" evidence="2">
    <location>
        <begin position="6"/>
        <end position="26"/>
    </location>
</feature>
<keyword evidence="1" id="KW-0244">Early protein</keyword>
<evidence type="ECO:0000256" key="2">
    <source>
        <dbReference type="SAM" id="Phobius"/>
    </source>
</evidence>
<dbReference type="RefSeq" id="YP_006202693.1">
    <property type="nucleotide sequence ID" value="NC_017716.1"/>
</dbReference>
<gene>
    <name evidence="3" type="primary">E5</name>
</gene>
<dbReference type="Proteomes" id="UP000099447">
    <property type="component" value="Segment"/>
</dbReference>
<protein>
    <submittedName>
        <fullName evidence="3">Early protein E5</fullName>
    </submittedName>
</protein>
<feature type="transmembrane region" description="Helical" evidence="2">
    <location>
        <begin position="58"/>
        <end position="82"/>
    </location>
</feature>
<keyword evidence="2" id="KW-1133">Transmembrane helix</keyword>
<keyword evidence="2" id="KW-0812">Transmembrane</keyword>
<dbReference type="InterPro" id="IPR004270">
    <property type="entry name" value="Papilloma_E5_alpha"/>
</dbReference>
<dbReference type="EMBL" id="JF304764">
    <property type="protein sequence ID" value="AEA35052.1"/>
    <property type="molecule type" value="Genomic_DNA"/>
</dbReference>
<proteinExistence type="predicted"/>
<evidence type="ECO:0000256" key="1">
    <source>
        <dbReference type="ARBA" id="ARBA00022518"/>
    </source>
</evidence>
<accession>H9LBT8</accession>
<organism evidence="3 4">
    <name type="scientific">Papio hamadryas papillomavirus 1</name>
    <dbReference type="NCBI Taxonomy" id="990303"/>
    <lineage>
        <taxon>Viruses</taxon>
        <taxon>Monodnaviria</taxon>
        <taxon>Shotokuvirae</taxon>
        <taxon>Cossaviricota</taxon>
        <taxon>Papovaviricetes</taxon>
        <taxon>Zurhausenvirales</taxon>
        <taxon>Papillomaviridae</taxon>
        <taxon>Firstpapillomavirinae</taxon>
        <taxon>Alphapapillomavirus</taxon>
        <taxon>Rhesus papillomavirus type 1</taxon>
    </lineage>
</organism>
<reference evidence="3 4" key="1">
    <citation type="journal article" date="2013" name="Vet. Pathol.">
        <title>Novel Genital Alphapapillomaviruses in Baboons (Papio hamadryas Anubis) With Cervical Dysplasia.</title>
        <authorList>
            <person name="Bergin I.L."/>
            <person name="Bell J.D."/>
            <person name="Chen Z."/>
            <person name="Zochowski M.K."/>
            <person name="Chai D."/>
            <person name="Schmidt K."/>
            <person name="Culmer D.L."/>
            <person name="Aronoff D.M."/>
            <person name="Patton D.L."/>
            <person name="Mwenda J.M."/>
            <person name="Wood C.E."/>
            <person name="Burk R.D."/>
        </authorList>
    </citation>
    <scope>NUCLEOTIDE SEQUENCE [LARGE SCALE GENOMIC DNA]</scope>
    <source>
        <strain evidence="3">Mac2085</strain>
    </source>
</reference>
<feature type="non-terminal residue" evidence="3">
    <location>
        <position position="1"/>
    </location>
</feature>